<dbReference type="PANTHER" id="PTHR48267">
    <property type="entry name" value="CUPREDOXIN SUPERFAMILY PROTEIN"/>
    <property type="match status" value="1"/>
</dbReference>
<dbReference type="SUPFAM" id="SSF49265">
    <property type="entry name" value="Fibronectin type III"/>
    <property type="match status" value="2"/>
</dbReference>
<dbReference type="SMART" id="SM00060">
    <property type="entry name" value="FN3"/>
    <property type="match status" value="3"/>
</dbReference>
<comment type="caution">
    <text evidence="4">The sequence shown here is derived from an EMBL/GenBank/DDBJ whole genome shotgun (WGS) entry which is preliminary data.</text>
</comment>
<dbReference type="EMBL" id="JAGSCS010000026">
    <property type="protein sequence ID" value="MBR0577318.1"/>
    <property type="molecule type" value="Genomic_DNA"/>
</dbReference>
<sequence length="1293" mass="140425">MKKHPFRRMLGIALVLIFALPFHLSLAANQKDKVKKDGLTYVTTITPKERQAAAKARKALVDKAIAEGDVVTANLLAQTDGYLIPDYFGVANWAYSPPLTKFIDELPGLGSSKANALGQYIPVAVPDTTTYPGSDYYEIAVVEYQEKMHSELPATTNRGYVQISTSVVPGKYTALKQIDGSPILIGGTTQAYGVDVPHYLGPAILSESGRPVRIKFYNLLPTGVAGDLFIPVDTTVMGAGSGTMIMDGMPMTMDFTQNRANIHLHGNNTVWISDGTPHQWITPAGEDTHYPQGVSVVDVPDMENTSSPTDGATTLYYTNSQSARLMFYHDHSYGITRLNVYAGAAAPYLIQDDVEKDLINGTNKTGINPLLQKYLPDAGIPLVIQDRTFVDAATIMDTDPTWAWGTNTYTPGVPYVPTTGDLWYPHVYSPAQNPYASDGVNPYGRWMYGPWFWPPTSNIEFGPVTNPYYDPENPDLRPPLMPATPNPSAPGESFMDTPIVNGTAYPFMEVDPKTYRFRILNASNDRFYNLQLYIADDAYAPGEPGYLTEVKMIPATDETPLPAHREQIIPDPAMKGPDWIQIGTEGGFLPAPTVIPSQPITWNLNLTTFNVGNVDQHSLLLGTAERADVLVDFSAYAGKTLILYNDAPAPFPASDTRYDYYTNNADLTGEGGAPSTLPGKGPNIRTIMQIKVADIPPAAAYDVTALTEVFKKTDSKPGVFESDQEPIIIPQAAYNSAYNATYPSSAFEAYFQLDENEKTFRPIDKTGQLLGEVNLPFEPKAMQDEMGEVYDEYGRMSGMLGLTSPTATSVNAPFIPYGYASPPVEIFKGIEDLDTTPVGSLDDGTQIWKITHNGVDTHTIHTHLFSSQLVNRVDWAGQLLPPDANELGWKETFRVNPLEITYIAMRPKVPKASELPFDVPNSVRLIDPTLPEGAPLMTPPPTGFFDPQGNPVPEILNHMVNYGWEYVYHCHILSHEEMDMMHSVVVAVTPKAPTNLIAGTSGNGNNKRVNLTWTDNAANETGFVVERSANPAGPWTSLATLPAGTTTYSDRIGNTNNNYYYRVFATNTVGDTLTVGFPVVTRLSDYSNVASVGTVAITKPAAPTSLTAVVQTGPQVFLTWRDNANNETGFVIQRSTNGGTFTNLVTVNANNGTGSVNYTDTTVVAGNSYTYQVYALNAAGSSLTSNTASVTLASVPAAPTNVLATAVRSGNRNAKVTLTWKDNANNESGFVIERSTSADFTANLVSATVAANSTTFNTGNLSRNTPYYFRIRAINGAGVSPWTNASPLPILTP</sequence>
<dbReference type="Gene3D" id="2.60.40.420">
    <property type="entry name" value="Cupredoxins - blue copper proteins"/>
    <property type="match status" value="3"/>
</dbReference>
<evidence type="ECO:0000313" key="5">
    <source>
        <dbReference type="Proteomes" id="UP000675379"/>
    </source>
</evidence>
<dbReference type="InterPro" id="IPR036116">
    <property type="entry name" value="FN3_sf"/>
</dbReference>
<evidence type="ECO:0000256" key="2">
    <source>
        <dbReference type="SAM" id="SignalP"/>
    </source>
</evidence>
<feature type="domain" description="Fibronectin type-III" evidence="3">
    <location>
        <begin position="992"/>
        <end position="1101"/>
    </location>
</feature>
<dbReference type="SUPFAM" id="SSF49503">
    <property type="entry name" value="Cupredoxins"/>
    <property type="match status" value="2"/>
</dbReference>
<dbReference type="PANTHER" id="PTHR48267:SF1">
    <property type="entry name" value="BILIRUBIN OXIDASE"/>
    <property type="match status" value="1"/>
</dbReference>
<comment type="similarity">
    <text evidence="1">Belongs to the multicopper oxidase family.</text>
</comment>
<dbReference type="RefSeq" id="WP_211802717.1">
    <property type="nucleotide sequence ID" value="NZ_JAGSCS010000026.1"/>
</dbReference>
<feature type="domain" description="Fibronectin type-III" evidence="3">
    <location>
        <begin position="1198"/>
        <end position="1293"/>
    </location>
</feature>
<dbReference type="CDD" id="cd00063">
    <property type="entry name" value="FN3"/>
    <property type="match status" value="3"/>
</dbReference>
<name>A0A941HS54_9CLOT</name>
<dbReference type="Pfam" id="PF00041">
    <property type="entry name" value="fn3"/>
    <property type="match status" value="1"/>
</dbReference>
<dbReference type="InterPro" id="IPR008972">
    <property type="entry name" value="Cupredoxin"/>
</dbReference>
<dbReference type="InterPro" id="IPR013783">
    <property type="entry name" value="Ig-like_fold"/>
</dbReference>
<reference evidence="4" key="1">
    <citation type="submission" date="2021-04" db="EMBL/GenBank/DDBJ databases">
        <title>Proteiniclasticum sedimins sp. nov., an obligate anaerobic bacterium isolated from anaerobic sludge.</title>
        <authorList>
            <person name="Liu J."/>
        </authorList>
    </citation>
    <scope>NUCLEOTIDE SEQUENCE</scope>
    <source>
        <strain evidence="4">BAD-10</strain>
    </source>
</reference>
<feature type="domain" description="Fibronectin type-III" evidence="3">
    <location>
        <begin position="1102"/>
        <end position="1197"/>
    </location>
</feature>
<dbReference type="Gene3D" id="2.60.40.10">
    <property type="entry name" value="Immunoglobulins"/>
    <property type="match status" value="3"/>
</dbReference>
<dbReference type="PROSITE" id="PS50853">
    <property type="entry name" value="FN3"/>
    <property type="match status" value="3"/>
</dbReference>
<evidence type="ECO:0000313" key="4">
    <source>
        <dbReference type="EMBL" id="MBR0577318.1"/>
    </source>
</evidence>
<dbReference type="InterPro" id="IPR045087">
    <property type="entry name" value="Cu-oxidase_fam"/>
</dbReference>
<dbReference type="Proteomes" id="UP000675379">
    <property type="component" value="Unassembled WGS sequence"/>
</dbReference>
<organism evidence="4 5">
    <name type="scientific">Proteiniclasticum sediminis</name>
    <dbReference type="NCBI Taxonomy" id="2804028"/>
    <lineage>
        <taxon>Bacteria</taxon>
        <taxon>Bacillati</taxon>
        <taxon>Bacillota</taxon>
        <taxon>Clostridia</taxon>
        <taxon>Eubacteriales</taxon>
        <taxon>Clostridiaceae</taxon>
        <taxon>Proteiniclasticum</taxon>
    </lineage>
</organism>
<gene>
    <name evidence="4" type="ORF">KCG48_13450</name>
</gene>
<accession>A0A941HS54</accession>
<keyword evidence="5" id="KW-1185">Reference proteome</keyword>
<evidence type="ECO:0000256" key="1">
    <source>
        <dbReference type="ARBA" id="ARBA00010609"/>
    </source>
</evidence>
<dbReference type="CDD" id="cd13844">
    <property type="entry name" value="CuRO_1_BOD_CotA_like"/>
    <property type="match status" value="1"/>
</dbReference>
<feature type="signal peptide" evidence="2">
    <location>
        <begin position="1"/>
        <end position="27"/>
    </location>
</feature>
<evidence type="ECO:0000259" key="3">
    <source>
        <dbReference type="PROSITE" id="PS50853"/>
    </source>
</evidence>
<proteinExistence type="inferred from homology"/>
<dbReference type="InterPro" id="IPR003961">
    <property type="entry name" value="FN3_dom"/>
</dbReference>
<feature type="chain" id="PRO_5036967817" evidence="2">
    <location>
        <begin position="28"/>
        <end position="1293"/>
    </location>
</feature>
<protein>
    <submittedName>
        <fullName evidence="4">Fibronectin type III domain-containing protein</fullName>
    </submittedName>
</protein>
<keyword evidence="2" id="KW-0732">Signal</keyword>